<feature type="compositionally biased region" description="Low complexity" evidence="3">
    <location>
        <begin position="979"/>
        <end position="989"/>
    </location>
</feature>
<organism evidence="6">
    <name type="scientific">Drosophila sechellia</name>
    <name type="common">Fruit fly</name>
    <dbReference type="NCBI Taxonomy" id="7238"/>
    <lineage>
        <taxon>Eukaryota</taxon>
        <taxon>Metazoa</taxon>
        <taxon>Ecdysozoa</taxon>
        <taxon>Arthropoda</taxon>
        <taxon>Hexapoda</taxon>
        <taxon>Insecta</taxon>
        <taxon>Pterygota</taxon>
        <taxon>Neoptera</taxon>
        <taxon>Endopterygota</taxon>
        <taxon>Diptera</taxon>
        <taxon>Brachycera</taxon>
        <taxon>Muscomorpha</taxon>
        <taxon>Ephydroidea</taxon>
        <taxon>Drosophilidae</taxon>
        <taxon>Drosophila</taxon>
        <taxon>Sophophora</taxon>
    </lineage>
</organism>
<dbReference type="GO" id="GO:0046935">
    <property type="term" value="F:1-phosphatidylinositol-3-kinase regulator activity"/>
    <property type="evidence" value="ECO:0007669"/>
    <property type="project" value="TreeGrafter"/>
</dbReference>
<dbReference type="STRING" id="7238.B4IDR5"/>
<dbReference type="GO" id="GO:0005942">
    <property type="term" value="C:phosphatidylinositol 3-kinase complex"/>
    <property type="evidence" value="ECO:0007669"/>
    <property type="project" value="TreeGrafter"/>
</dbReference>
<dbReference type="PANTHER" id="PTHR10155:SF0">
    <property type="entry name" value="SUPPRESSOR OF CYTOKINE SIGNALING AT 36E, ISOFORM D"/>
    <property type="match status" value="1"/>
</dbReference>
<dbReference type="PhylomeDB" id="B4IDR5"/>
<dbReference type="PANTHER" id="PTHR10155">
    <property type="entry name" value="PHOSPHATIDYLINOSITOL 3-KINASE REGULATORY SUBUNIT"/>
    <property type="match status" value="1"/>
</dbReference>
<dbReference type="GO" id="GO:0046854">
    <property type="term" value="P:phosphatidylinositol phosphate biosynthetic process"/>
    <property type="evidence" value="ECO:0007669"/>
    <property type="project" value="TreeGrafter"/>
</dbReference>
<name>B4IDR5_DROSE</name>
<feature type="region of interest" description="Disordered" evidence="3">
    <location>
        <begin position="838"/>
        <end position="904"/>
    </location>
</feature>
<feature type="region of interest" description="Disordered" evidence="3">
    <location>
        <begin position="944"/>
        <end position="990"/>
    </location>
</feature>
<feature type="compositionally biased region" description="Basic and acidic residues" evidence="3">
    <location>
        <begin position="1374"/>
        <end position="1383"/>
    </location>
</feature>
<sequence>MSHETAAAVPGGAGASAGSIVSCAENASKVEVIVYTTKSDKTLKQNMNAKDDTLRKRTSLIIVPQQVHDIEVEDEDTKKEDQTKARENPNRNSTASMDSCVSNTTSQSNQSSGSSSSTTSSSGSSSGSEDAHAAYQDLQNGNAGQDLHSPSPVPRCHSSSSTSSVSESTSCSSSADYSLREQLKNFANRNSEGGGTVESTARLIKGMSLPVGDQSVQSVAPALCDSLLSPQEVPLGRRYAEVAQFKGHSKARTSEPIPSGVATPSSLDAASVDGGKSHTGNNNNINHNHNGQQSQKSQQQAGLAAKLNVLAQSNLNNNNTTSQPVSMTPATNRTGLDSNQNQKQNLNADSRRSSSVDPDADVDDVVDASHGGAFEDDMQALLPKCSRRSRDELSQSRTSLVSSLEGGILAEGETSSEDDEEEPVEAEDEGEESSRDSSDNSPPCDLGLMERLLVTHPMWFLPGIQRSGAVHLLQGKEEGTFIVRGSSQPNTMAVSVRLPQDTGPYIEHYLIQSHDNVLSLESSRFTFGSIPSLIAHYAQCCDELPVQLMLPRVLREANNRKKLSSLALLGQEFWSYVSSPALLGPTTPSVAPSKDQHLLDAKSPLSLTETSGLGTATFFSDALSKPPPTGAPPLPGGGLFSPTGSGQLLGFFSQAGTPSDTTNSSLSSFTTSGGQHMQLLSPNSVDSVILTMSPVDNPGHYLPGSTGAPMAPLCPSVVDQQLSTFKVAQTAPEVDQVRPQRPKPPNTLNLKPPAPPLRWSKPHSPDQNGSANGNFTVTTTVTFSMENGGGGGNGPTVGNGNGKFVEVCTPAASNPFNALLNGQASTFQTFAKRLSPEGECKDTLSSQGSSSNDGRWPPPARKLLTSPMTPLTPSGGSSSSGGKSRKSRAGKESQHYKESDILESPPMQYCASALSDKISDYEDVWSHDPSDRASLLTSFRPALDTAGGVMNPTTRSAGRDSTPTPTQQSHLTPCEEETTATANESSSQSLLQFSGDVPARSRAGLLLPNLSGQVPPVAMTQSMTAAEDDGGDTTPTAEGQANGASRSKQGSPFYAEPADALRQAGLTSAATAILRRQHRSQMLHASQRHSEPLKAGFGGSGNGAMLQPSDLEKLAGSLDELKPKPKVSQQQQQQQPTKRARNRIDHWQLDSSWEFMAKQDTGSHAGGDYDTAAIDWQEKENSLGRADGQGKKRTLTIHQIIANRLPDLNLPELVRCSTPPQTAALQPHVLGQDKVGLGCDGSHKSFQSQIGCRLSSYDNVFSQNSFGGIDSAQSDDGTIFSEPWDSSQWDTFLPHDDATINSDTIHLSKCRPALSEDDTIIEELQSTKDGSNGSCNQDTLKANRNGAGHHKPNNTGNGKANSRPKVATILRNPSMRDREVLCE</sequence>
<dbReference type="SMART" id="SM00252">
    <property type="entry name" value="SH2"/>
    <property type="match status" value="1"/>
</dbReference>
<feature type="compositionally biased region" description="Low complexity" evidence="3">
    <location>
        <begin position="657"/>
        <end position="672"/>
    </location>
</feature>
<evidence type="ECO:0000259" key="4">
    <source>
        <dbReference type="PROSITE" id="PS50001"/>
    </source>
</evidence>
<proteinExistence type="predicted"/>
<keyword evidence="6" id="KW-1185">Reference proteome</keyword>
<dbReference type="InterPro" id="IPR036860">
    <property type="entry name" value="SH2_dom_sf"/>
</dbReference>
<accession>B4IDR5</accession>
<feature type="compositionally biased region" description="Polar residues" evidence="3">
    <location>
        <begin position="1327"/>
        <end position="1342"/>
    </location>
</feature>
<protein>
    <submittedName>
        <fullName evidence="5">GM11306</fullName>
    </submittedName>
</protein>
<feature type="compositionally biased region" description="Polar residues" evidence="3">
    <location>
        <begin position="320"/>
        <end position="347"/>
    </location>
</feature>
<evidence type="ECO:0000256" key="3">
    <source>
        <dbReference type="SAM" id="MobiDB-lite"/>
    </source>
</evidence>
<evidence type="ECO:0000256" key="2">
    <source>
        <dbReference type="PROSITE-ProRule" id="PRU00191"/>
    </source>
</evidence>
<feature type="compositionally biased region" description="Low complexity" evidence="3">
    <location>
        <begin position="148"/>
        <end position="171"/>
    </location>
</feature>
<feature type="region of interest" description="Disordered" evidence="3">
    <location>
        <begin position="1326"/>
        <end position="1383"/>
    </location>
</feature>
<feature type="region of interest" description="Disordered" evidence="3">
    <location>
        <begin position="67"/>
        <end position="171"/>
    </location>
</feature>
<feature type="region of interest" description="Disordered" evidence="3">
    <location>
        <begin position="315"/>
        <end position="368"/>
    </location>
</feature>
<feature type="compositionally biased region" description="Acidic residues" evidence="3">
    <location>
        <begin position="414"/>
        <end position="431"/>
    </location>
</feature>
<evidence type="ECO:0000313" key="6">
    <source>
        <dbReference type="Proteomes" id="UP000001292"/>
    </source>
</evidence>
<dbReference type="Pfam" id="PF00017">
    <property type="entry name" value="SH2"/>
    <property type="match status" value="1"/>
</dbReference>
<dbReference type="InterPro" id="IPR000980">
    <property type="entry name" value="SH2"/>
</dbReference>
<dbReference type="SMR" id="B4IDR5"/>
<feature type="region of interest" description="Disordered" evidence="3">
    <location>
        <begin position="1079"/>
        <end position="1108"/>
    </location>
</feature>
<feature type="region of interest" description="Disordered" evidence="3">
    <location>
        <begin position="1123"/>
        <end position="1143"/>
    </location>
</feature>
<feature type="compositionally biased region" description="Low complexity" evidence="3">
    <location>
        <begin position="281"/>
        <end position="303"/>
    </location>
</feature>
<feature type="region of interest" description="Disordered" evidence="3">
    <location>
        <begin position="387"/>
        <end position="446"/>
    </location>
</feature>
<feature type="compositionally biased region" description="Pro residues" evidence="3">
    <location>
        <begin position="625"/>
        <end position="635"/>
    </location>
</feature>
<feature type="compositionally biased region" description="Polar residues" evidence="3">
    <location>
        <begin position="1033"/>
        <end position="1050"/>
    </location>
</feature>
<gene>
    <name evidence="5" type="primary">Dsec\GM11306</name>
    <name evidence="5" type="ORF">Dsec_GM11306</name>
</gene>
<dbReference type="SUPFAM" id="SSF55550">
    <property type="entry name" value="SH2 domain"/>
    <property type="match status" value="1"/>
</dbReference>
<evidence type="ECO:0000313" key="5">
    <source>
        <dbReference type="EMBL" id="EDW45723.1"/>
    </source>
</evidence>
<dbReference type="HOGENOM" id="CLU_001594_1_0_1"/>
<dbReference type="PROSITE" id="PS50001">
    <property type="entry name" value="SH2"/>
    <property type="match status" value="1"/>
</dbReference>
<feature type="compositionally biased region" description="Basic and acidic residues" evidence="3">
    <location>
        <begin position="889"/>
        <end position="900"/>
    </location>
</feature>
<feature type="compositionally biased region" description="Polar residues" evidence="3">
    <location>
        <begin position="90"/>
        <end position="101"/>
    </location>
</feature>
<feature type="compositionally biased region" description="Low complexity" evidence="3">
    <location>
        <begin position="102"/>
        <end position="128"/>
    </location>
</feature>
<feature type="compositionally biased region" description="Polar residues" evidence="3">
    <location>
        <begin position="951"/>
        <end position="971"/>
    </location>
</feature>
<feature type="region of interest" description="Disordered" evidence="3">
    <location>
        <begin position="1025"/>
        <end position="1052"/>
    </location>
</feature>
<feature type="region of interest" description="Disordered" evidence="3">
    <location>
        <begin position="246"/>
        <end position="303"/>
    </location>
</feature>
<feature type="compositionally biased region" description="Basic and acidic residues" evidence="3">
    <location>
        <begin position="76"/>
        <end position="89"/>
    </location>
</feature>
<feature type="region of interest" description="Disordered" evidence="3">
    <location>
        <begin position="618"/>
        <end position="675"/>
    </location>
</feature>
<dbReference type="Gene3D" id="3.30.505.10">
    <property type="entry name" value="SH2 domain"/>
    <property type="match status" value="1"/>
</dbReference>
<dbReference type="OMA" id="MIVRNDK"/>
<dbReference type="Proteomes" id="UP000001292">
    <property type="component" value="Unassembled WGS sequence"/>
</dbReference>
<feature type="domain" description="SH2" evidence="4">
    <location>
        <begin position="459"/>
        <end position="552"/>
    </location>
</feature>
<feature type="region of interest" description="Disordered" evidence="3">
    <location>
        <begin position="730"/>
        <end position="772"/>
    </location>
</feature>
<dbReference type="EMBL" id="CH480830">
    <property type="protein sequence ID" value="EDW45723.1"/>
    <property type="molecule type" value="Genomic_DNA"/>
</dbReference>
<reference evidence="5 6" key="1">
    <citation type="journal article" date="2007" name="Nature">
        <title>Evolution of genes and genomes on the Drosophila phylogeny.</title>
        <authorList>
            <consortium name="Drosophila 12 Genomes Consortium"/>
            <person name="Clark A.G."/>
            <person name="Eisen M.B."/>
            <person name="Smith D.R."/>
            <person name="Bergman C.M."/>
            <person name="Oliver B."/>
            <person name="Markow T.A."/>
            <person name="Kaufman T.C."/>
            <person name="Kellis M."/>
            <person name="Gelbart W."/>
            <person name="Iyer V.N."/>
            <person name="Pollard D.A."/>
            <person name="Sackton T.B."/>
            <person name="Larracuente A.M."/>
            <person name="Singh N.D."/>
            <person name="Abad J.P."/>
            <person name="Abt D.N."/>
            <person name="Adryan B."/>
            <person name="Aguade M."/>
            <person name="Akashi H."/>
            <person name="Anderson W.W."/>
            <person name="Aquadro C.F."/>
            <person name="Ardell D.H."/>
            <person name="Arguello R."/>
            <person name="Artieri C.G."/>
            <person name="Barbash D.A."/>
            <person name="Barker D."/>
            <person name="Barsanti P."/>
            <person name="Batterham P."/>
            <person name="Batzoglou S."/>
            <person name="Begun D."/>
            <person name="Bhutkar A."/>
            <person name="Blanco E."/>
            <person name="Bosak S.A."/>
            <person name="Bradley R.K."/>
            <person name="Brand A.D."/>
            <person name="Brent M.R."/>
            <person name="Brooks A.N."/>
            <person name="Brown R.H."/>
            <person name="Butlin R.K."/>
            <person name="Caggese C."/>
            <person name="Calvi B.R."/>
            <person name="Bernardo de Carvalho A."/>
            <person name="Caspi A."/>
            <person name="Castrezana S."/>
            <person name="Celniker S.E."/>
            <person name="Chang J.L."/>
            <person name="Chapple C."/>
            <person name="Chatterji S."/>
            <person name="Chinwalla A."/>
            <person name="Civetta A."/>
            <person name="Clifton S.W."/>
            <person name="Comeron J.M."/>
            <person name="Costello J.C."/>
            <person name="Coyne J.A."/>
            <person name="Daub J."/>
            <person name="David R.G."/>
            <person name="Delcher A.L."/>
            <person name="Delehaunty K."/>
            <person name="Do C.B."/>
            <person name="Ebling H."/>
            <person name="Edwards K."/>
            <person name="Eickbush T."/>
            <person name="Evans J.D."/>
            <person name="Filipski A."/>
            <person name="Findeiss S."/>
            <person name="Freyhult E."/>
            <person name="Fulton L."/>
            <person name="Fulton R."/>
            <person name="Garcia A.C."/>
            <person name="Gardiner A."/>
            <person name="Garfield D.A."/>
            <person name="Garvin B.E."/>
            <person name="Gibson G."/>
            <person name="Gilbert D."/>
            <person name="Gnerre S."/>
            <person name="Godfrey J."/>
            <person name="Good R."/>
            <person name="Gotea V."/>
            <person name="Gravely B."/>
            <person name="Greenberg A.J."/>
            <person name="Griffiths-Jones S."/>
            <person name="Gross S."/>
            <person name="Guigo R."/>
            <person name="Gustafson E.A."/>
            <person name="Haerty W."/>
            <person name="Hahn M.W."/>
            <person name="Halligan D.L."/>
            <person name="Halpern A.L."/>
            <person name="Halter G.M."/>
            <person name="Han M.V."/>
            <person name="Heger A."/>
            <person name="Hillier L."/>
            <person name="Hinrichs A.S."/>
            <person name="Holmes I."/>
            <person name="Hoskins R.A."/>
            <person name="Hubisz M.J."/>
            <person name="Hultmark D."/>
            <person name="Huntley M.A."/>
            <person name="Jaffe D.B."/>
            <person name="Jagadeeshan S."/>
            <person name="Jeck W.R."/>
            <person name="Johnson J."/>
            <person name="Jones C.D."/>
            <person name="Jordan W.C."/>
            <person name="Karpen G.H."/>
            <person name="Kataoka E."/>
            <person name="Keightley P.D."/>
            <person name="Kheradpour P."/>
            <person name="Kirkness E.F."/>
            <person name="Koerich L.B."/>
            <person name="Kristiansen K."/>
            <person name="Kudrna D."/>
            <person name="Kulathinal R.J."/>
            <person name="Kumar S."/>
            <person name="Kwok R."/>
            <person name="Lander E."/>
            <person name="Langley C.H."/>
            <person name="Lapoint R."/>
            <person name="Lazzaro B.P."/>
            <person name="Lee S.J."/>
            <person name="Levesque L."/>
            <person name="Li R."/>
            <person name="Lin C.F."/>
            <person name="Lin M.F."/>
            <person name="Lindblad-Toh K."/>
            <person name="Llopart A."/>
            <person name="Long M."/>
            <person name="Low L."/>
            <person name="Lozovsky E."/>
            <person name="Lu J."/>
            <person name="Luo M."/>
            <person name="Machado C.A."/>
            <person name="Makalowski W."/>
            <person name="Marzo M."/>
            <person name="Matsuda M."/>
            <person name="Matzkin L."/>
            <person name="McAllister B."/>
            <person name="McBride C.S."/>
            <person name="McKernan B."/>
            <person name="McKernan K."/>
            <person name="Mendez-Lago M."/>
            <person name="Minx P."/>
            <person name="Mollenhauer M.U."/>
            <person name="Montooth K."/>
            <person name="Mount S.M."/>
            <person name="Mu X."/>
            <person name="Myers E."/>
            <person name="Negre B."/>
            <person name="Newfeld S."/>
            <person name="Nielsen R."/>
            <person name="Noor M.A."/>
            <person name="O'Grady P."/>
            <person name="Pachter L."/>
            <person name="Papaceit M."/>
            <person name="Parisi M.J."/>
            <person name="Parisi M."/>
            <person name="Parts L."/>
            <person name="Pedersen J.S."/>
            <person name="Pesole G."/>
            <person name="Phillippy A.M."/>
            <person name="Ponting C.P."/>
            <person name="Pop M."/>
            <person name="Porcelli D."/>
            <person name="Powell J.R."/>
            <person name="Prohaska S."/>
            <person name="Pruitt K."/>
            <person name="Puig M."/>
            <person name="Quesneville H."/>
            <person name="Ram K.R."/>
            <person name="Rand D."/>
            <person name="Rasmussen M.D."/>
            <person name="Reed L.K."/>
            <person name="Reenan R."/>
            <person name="Reily A."/>
            <person name="Remington K.A."/>
            <person name="Rieger T.T."/>
            <person name="Ritchie M.G."/>
            <person name="Robin C."/>
            <person name="Rogers Y.H."/>
            <person name="Rohde C."/>
            <person name="Rozas J."/>
            <person name="Rubenfield M.J."/>
            <person name="Ruiz A."/>
            <person name="Russo S."/>
            <person name="Salzberg S.L."/>
            <person name="Sanchez-Gracia A."/>
            <person name="Saranga D.J."/>
            <person name="Sato H."/>
            <person name="Schaeffer S.W."/>
            <person name="Schatz M.C."/>
            <person name="Schlenke T."/>
            <person name="Schwartz R."/>
            <person name="Segarra C."/>
            <person name="Singh R.S."/>
            <person name="Sirot L."/>
            <person name="Sirota M."/>
            <person name="Sisneros N.B."/>
            <person name="Smith C.D."/>
            <person name="Smith T.F."/>
            <person name="Spieth J."/>
            <person name="Stage D.E."/>
            <person name="Stark A."/>
            <person name="Stephan W."/>
            <person name="Strausberg R.L."/>
            <person name="Strempel S."/>
            <person name="Sturgill D."/>
            <person name="Sutton G."/>
            <person name="Sutton G.G."/>
            <person name="Tao W."/>
            <person name="Teichmann S."/>
            <person name="Tobari Y.N."/>
            <person name="Tomimura Y."/>
            <person name="Tsolas J.M."/>
            <person name="Valente V.L."/>
            <person name="Venter E."/>
            <person name="Venter J.C."/>
            <person name="Vicario S."/>
            <person name="Vieira F.G."/>
            <person name="Vilella A.J."/>
            <person name="Villasante A."/>
            <person name="Walenz B."/>
            <person name="Wang J."/>
            <person name="Wasserman M."/>
            <person name="Watts T."/>
            <person name="Wilson D."/>
            <person name="Wilson R.K."/>
            <person name="Wing R.A."/>
            <person name="Wolfner M.F."/>
            <person name="Wong A."/>
            <person name="Wong G.K."/>
            <person name="Wu C.I."/>
            <person name="Wu G."/>
            <person name="Yamamoto D."/>
            <person name="Yang H.P."/>
            <person name="Yang S.P."/>
            <person name="Yorke J.A."/>
            <person name="Yoshida K."/>
            <person name="Zdobnov E."/>
            <person name="Zhang P."/>
            <person name="Zhang Y."/>
            <person name="Zimin A.V."/>
            <person name="Baldwin J."/>
            <person name="Abdouelleil A."/>
            <person name="Abdulkadir J."/>
            <person name="Abebe A."/>
            <person name="Abera B."/>
            <person name="Abreu J."/>
            <person name="Acer S.C."/>
            <person name="Aftuck L."/>
            <person name="Alexander A."/>
            <person name="An P."/>
            <person name="Anderson E."/>
            <person name="Anderson S."/>
            <person name="Arachi H."/>
            <person name="Azer M."/>
            <person name="Bachantsang P."/>
            <person name="Barry A."/>
            <person name="Bayul T."/>
            <person name="Berlin A."/>
            <person name="Bessette D."/>
            <person name="Bloom T."/>
            <person name="Blye J."/>
            <person name="Boguslavskiy L."/>
            <person name="Bonnet C."/>
            <person name="Boukhgalter B."/>
            <person name="Bourzgui I."/>
            <person name="Brown A."/>
            <person name="Cahill P."/>
            <person name="Channer S."/>
            <person name="Cheshatsang Y."/>
            <person name="Chuda L."/>
            <person name="Citroen M."/>
            <person name="Collymore A."/>
            <person name="Cooke P."/>
            <person name="Costello M."/>
            <person name="D'Aco K."/>
            <person name="Daza R."/>
            <person name="De Haan G."/>
            <person name="DeGray S."/>
            <person name="DeMaso C."/>
            <person name="Dhargay N."/>
            <person name="Dooley K."/>
            <person name="Dooley E."/>
            <person name="Doricent M."/>
            <person name="Dorje P."/>
            <person name="Dorjee K."/>
            <person name="Dupes A."/>
            <person name="Elong R."/>
            <person name="Falk J."/>
            <person name="Farina A."/>
            <person name="Faro S."/>
            <person name="Ferguson D."/>
            <person name="Fisher S."/>
            <person name="Foley C.D."/>
            <person name="Franke A."/>
            <person name="Friedrich D."/>
            <person name="Gadbois L."/>
            <person name="Gearin G."/>
            <person name="Gearin C.R."/>
            <person name="Giannoukos G."/>
            <person name="Goode T."/>
            <person name="Graham J."/>
            <person name="Grandbois E."/>
            <person name="Grewal S."/>
            <person name="Gyaltsen K."/>
            <person name="Hafez N."/>
            <person name="Hagos B."/>
            <person name="Hall J."/>
            <person name="Henson C."/>
            <person name="Hollinger A."/>
            <person name="Honan T."/>
            <person name="Huard M.D."/>
            <person name="Hughes L."/>
            <person name="Hurhula B."/>
            <person name="Husby M.E."/>
            <person name="Kamat A."/>
            <person name="Kanga B."/>
            <person name="Kashin S."/>
            <person name="Khazanovich D."/>
            <person name="Kisner P."/>
            <person name="Lance K."/>
            <person name="Lara M."/>
            <person name="Lee W."/>
            <person name="Lennon N."/>
            <person name="Letendre F."/>
            <person name="LeVine R."/>
            <person name="Lipovsky A."/>
            <person name="Liu X."/>
            <person name="Liu J."/>
            <person name="Liu S."/>
            <person name="Lokyitsang T."/>
            <person name="Lokyitsang Y."/>
            <person name="Lubonja R."/>
            <person name="Lui A."/>
            <person name="MacDonald P."/>
            <person name="Magnisalis V."/>
            <person name="Maru K."/>
            <person name="Matthews C."/>
            <person name="McCusker W."/>
            <person name="McDonough S."/>
            <person name="Mehta T."/>
            <person name="Meldrim J."/>
            <person name="Meneus L."/>
            <person name="Mihai O."/>
            <person name="Mihalev A."/>
            <person name="Mihova T."/>
            <person name="Mittelman R."/>
            <person name="Mlenga V."/>
            <person name="Montmayeur A."/>
            <person name="Mulrain L."/>
            <person name="Navidi A."/>
            <person name="Naylor J."/>
            <person name="Negash T."/>
            <person name="Nguyen T."/>
            <person name="Nguyen N."/>
            <person name="Nicol R."/>
            <person name="Norbu C."/>
            <person name="Norbu N."/>
            <person name="Novod N."/>
            <person name="O'Neill B."/>
            <person name="Osman S."/>
            <person name="Markiewicz E."/>
            <person name="Oyono O.L."/>
            <person name="Patti C."/>
            <person name="Phunkhang P."/>
            <person name="Pierre F."/>
            <person name="Priest M."/>
            <person name="Raghuraman S."/>
            <person name="Rege F."/>
            <person name="Reyes R."/>
            <person name="Rise C."/>
            <person name="Rogov P."/>
            <person name="Ross K."/>
            <person name="Ryan E."/>
            <person name="Settipalli S."/>
            <person name="Shea T."/>
            <person name="Sherpa N."/>
            <person name="Shi L."/>
            <person name="Shih D."/>
            <person name="Sparrow T."/>
            <person name="Spaulding J."/>
            <person name="Stalker J."/>
            <person name="Stange-Thomann N."/>
            <person name="Stavropoulos S."/>
            <person name="Stone C."/>
            <person name="Strader C."/>
            <person name="Tesfaye S."/>
            <person name="Thomson T."/>
            <person name="Thoulutsang Y."/>
            <person name="Thoulutsang D."/>
            <person name="Topham K."/>
            <person name="Topping I."/>
            <person name="Tsamla T."/>
            <person name="Vassiliev H."/>
            <person name="Vo A."/>
            <person name="Wangchuk T."/>
            <person name="Wangdi T."/>
            <person name="Weiand M."/>
            <person name="Wilkinson J."/>
            <person name="Wilson A."/>
            <person name="Yadav S."/>
            <person name="Young G."/>
            <person name="Yu Q."/>
            <person name="Zembek L."/>
            <person name="Zhong D."/>
            <person name="Zimmer A."/>
            <person name="Zwirko Z."/>
            <person name="Jaffe D.B."/>
            <person name="Alvarez P."/>
            <person name="Brockman W."/>
            <person name="Butler J."/>
            <person name="Chin C."/>
            <person name="Gnerre S."/>
            <person name="Grabherr M."/>
            <person name="Kleber M."/>
            <person name="Mauceli E."/>
            <person name="MacCallum I."/>
        </authorList>
    </citation>
    <scope>NUCLEOTIDE SEQUENCE [LARGE SCALE GENOMIC DNA]</scope>
    <source>
        <strain evidence="6">Rob3c / Tucson 14021-0248.25</strain>
    </source>
</reference>
<feature type="compositionally biased region" description="Polar residues" evidence="3">
    <location>
        <begin position="843"/>
        <end position="853"/>
    </location>
</feature>
<keyword evidence="1 2" id="KW-0727">SH2 domain</keyword>
<evidence type="ECO:0000256" key="1">
    <source>
        <dbReference type="ARBA" id="ARBA00022999"/>
    </source>
</evidence>